<keyword evidence="3" id="KW-1185">Reference proteome</keyword>
<keyword evidence="1" id="KW-0472">Membrane</keyword>
<sequence>MEAVPNTNMFLVVRPNKDWCFNQGCNSPETLCSNNSGAFFGHTWQCPCSYPVGVDDCANTLLVDSNVPTCPPDRAQVIPFTECINEKIPKCVSTNCHLSKNASNCTGKVGCTWCYQSSDASSSLASPYCSETEDCYKGVEMARLPGYETKEICQDATASWQRTQTILACVGGCLLLVISFIIILRCLKSRRQTVKQNVDHGCMLIK</sequence>
<dbReference type="Ensembl" id="ENSCINT00000001652.2">
    <property type="protein sequence ID" value="ENSCINP00000001652.2"/>
    <property type="gene ID" value="ENSCING00000000912.2"/>
</dbReference>
<dbReference type="HOGENOM" id="CLU_1331532_0_0_1"/>
<evidence type="ECO:0000313" key="3">
    <source>
        <dbReference type="Proteomes" id="UP000008144"/>
    </source>
</evidence>
<keyword evidence="1" id="KW-0812">Transmembrane</keyword>
<dbReference type="AlphaFoldDB" id="F6U128"/>
<dbReference type="EMBL" id="EAAA01001357">
    <property type="status" value="NOT_ANNOTATED_CDS"/>
    <property type="molecule type" value="Genomic_DNA"/>
</dbReference>
<dbReference type="GeneTree" id="ENSGT00710000108192"/>
<protein>
    <submittedName>
        <fullName evidence="2">Uncharacterized protein</fullName>
    </submittedName>
</protein>
<organism evidence="2 3">
    <name type="scientific">Ciona intestinalis</name>
    <name type="common">Transparent sea squirt</name>
    <name type="synonym">Ascidia intestinalis</name>
    <dbReference type="NCBI Taxonomy" id="7719"/>
    <lineage>
        <taxon>Eukaryota</taxon>
        <taxon>Metazoa</taxon>
        <taxon>Chordata</taxon>
        <taxon>Tunicata</taxon>
        <taxon>Ascidiacea</taxon>
        <taxon>Phlebobranchia</taxon>
        <taxon>Cionidae</taxon>
        <taxon>Ciona</taxon>
    </lineage>
</organism>
<evidence type="ECO:0000256" key="1">
    <source>
        <dbReference type="SAM" id="Phobius"/>
    </source>
</evidence>
<accession>F6U128</accession>
<reference evidence="2" key="4">
    <citation type="submission" date="2025-09" db="UniProtKB">
        <authorList>
            <consortium name="Ensembl"/>
        </authorList>
    </citation>
    <scope>IDENTIFICATION</scope>
</reference>
<feature type="transmembrane region" description="Helical" evidence="1">
    <location>
        <begin position="165"/>
        <end position="187"/>
    </location>
</feature>
<dbReference type="STRING" id="7719.ENSCINP00000001652"/>
<dbReference type="Proteomes" id="UP000008144">
    <property type="component" value="Chromosome 2"/>
</dbReference>
<reference evidence="3" key="1">
    <citation type="journal article" date="2002" name="Science">
        <title>The draft genome of Ciona intestinalis: insights into chordate and vertebrate origins.</title>
        <authorList>
            <person name="Dehal P."/>
            <person name="Satou Y."/>
            <person name="Campbell R.K."/>
            <person name="Chapman J."/>
            <person name="Degnan B."/>
            <person name="De Tomaso A."/>
            <person name="Davidson B."/>
            <person name="Di Gregorio A."/>
            <person name="Gelpke M."/>
            <person name="Goodstein D.M."/>
            <person name="Harafuji N."/>
            <person name="Hastings K.E."/>
            <person name="Ho I."/>
            <person name="Hotta K."/>
            <person name="Huang W."/>
            <person name="Kawashima T."/>
            <person name="Lemaire P."/>
            <person name="Martinez D."/>
            <person name="Meinertzhagen I.A."/>
            <person name="Necula S."/>
            <person name="Nonaka M."/>
            <person name="Putnam N."/>
            <person name="Rash S."/>
            <person name="Saiga H."/>
            <person name="Satake M."/>
            <person name="Terry A."/>
            <person name="Yamada L."/>
            <person name="Wang H.G."/>
            <person name="Awazu S."/>
            <person name="Azumi K."/>
            <person name="Boore J."/>
            <person name="Branno M."/>
            <person name="Chin-Bow S."/>
            <person name="DeSantis R."/>
            <person name="Doyle S."/>
            <person name="Francino P."/>
            <person name="Keys D.N."/>
            <person name="Haga S."/>
            <person name="Hayashi H."/>
            <person name="Hino K."/>
            <person name="Imai K.S."/>
            <person name="Inaba K."/>
            <person name="Kano S."/>
            <person name="Kobayashi K."/>
            <person name="Kobayashi M."/>
            <person name="Lee B.I."/>
            <person name="Makabe K.W."/>
            <person name="Manohar C."/>
            <person name="Matassi G."/>
            <person name="Medina M."/>
            <person name="Mochizuki Y."/>
            <person name="Mount S."/>
            <person name="Morishita T."/>
            <person name="Miura S."/>
            <person name="Nakayama A."/>
            <person name="Nishizaka S."/>
            <person name="Nomoto H."/>
            <person name="Ohta F."/>
            <person name="Oishi K."/>
            <person name="Rigoutsos I."/>
            <person name="Sano M."/>
            <person name="Sasaki A."/>
            <person name="Sasakura Y."/>
            <person name="Shoguchi E."/>
            <person name="Shin-i T."/>
            <person name="Spagnuolo A."/>
            <person name="Stainier D."/>
            <person name="Suzuki M.M."/>
            <person name="Tassy O."/>
            <person name="Takatori N."/>
            <person name="Tokuoka M."/>
            <person name="Yagi K."/>
            <person name="Yoshizaki F."/>
            <person name="Wada S."/>
            <person name="Zhang C."/>
            <person name="Hyatt P.D."/>
            <person name="Larimer F."/>
            <person name="Detter C."/>
            <person name="Doggett N."/>
            <person name="Glavina T."/>
            <person name="Hawkins T."/>
            <person name="Richardson P."/>
            <person name="Lucas S."/>
            <person name="Kohara Y."/>
            <person name="Levine M."/>
            <person name="Satoh N."/>
            <person name="Rokhsar D.S."/>
        </authorList>
    </citation>
    <scope>NUCLEOTIDE SEQUENCE [LARGE SCALE GENOMIC DNA]</scope>
</reference>
<dbReference type="InParanoid" id="F6U128"/>
<evidence type="ECO:0000313" key="2">
    <source>
        <dbReference type="Ensembl" id="ENSCINP00000001652.2"/>
    </source>
</evidence>
<keyword evidence="1" id="KW-1133">Transmembrane helix</keyword>
<proteinExistence type="predicted"/>
<reference evidence="2" key="3">
    <citation type="submission" date="2025-08" db="UniProtKB">
        <authorList>
            <consortium name="Ensembl"/>
        </authorList>
    </citation>
    <scope>IDENTIFICATION</scope>
</reference>
<name>F6U128_CIOIN</name>
<reference evidence="2" key="2">
    <citation type="journal article" date="2008" name="Genome Biol.">
        <title>Improved genome assembly and evidence-based global gene model set for the chordate Ciona intestinalis: new insight into intron and operon populations.</title>
        <authorList>
            <person name="Satou Y."/>
            <person name="Mineta K."/>
            <person name="Ogasawara M."/>
            <person name="Sasakura Y."/>
            <person name="Shoguchi E."/>
            <person name="Ueno K."/>
            <person name="Yamada L."/>
            <person name="Matsumoto J."/>
            <person name="Wasserscheid J."/>
            <person name="Dewar K."/>
            <person name="Wiley G.B."/>
            <person name="Macmil S.L."/>
            <person name="Roe B.A."/>
            <person name="Zeller R.W."/>
            <person name="Hastings K.E."/>
            <person name="Lemaire P."/>
            <person name="Lindquist E."/>
            <person name="Endo T."/>
            <person name="Hotta K."/>
            <person name="Inaba K."/>
        </authorList>
    </citation>
    <scope>NUCLEOTIDE SEQUENCE [LARGE SCALE GENOMIC DNA]</scope>
    <source>
        <strain evidence="2">wild type</strain>
    </source>
</reference>